<reference evidence="3" key="2">
    <citation type="submission" date="2021-09" db="EMBL/GenBank/DDBJ databases">
        <authorList>
            <person name="Jia N."/>
            <person name="Wang J."/>
            <person name="Shi W."/>
            <person name="Du L."/>
            <person name="Sun Y."/>
            <person name="Zhan W."/>
            <person name="Jiang J."/>
            <person name="Wang Q."/>
            <person name="Zhang B."/>
            <person name="Ji P."/>
            <person name="Sakyi L.B."/>
            <person name="Cui X."/>
            <person name="Yuan T."/>
            <person name="Jiang B."/>
            <person name="Yang W."/>
            <person name="Lam T.T.-Y."/>
            <person name="Chang Q."/>
            <person name="Ding S."/>
            <person name="Wang X."/>
            <person name="Zhu J."/>
            <person name="Ruan X."/>
            <person name="Zhao L."/>
            <person name="Wei J."/>
            <person name="Que T."/>
            <person name="Du C."/>
            <person name="Cheng J."/>
            <person name="Dai P."/>
            <person name="Han X."/>
            <person name="Huang E."/>
            <person name="Gao Y."/>
            <person name="Liu J."/>
            <person name="Shao H."/>
            <person name="Ye R."/>
            <person name="Li L."/>
            <person name="Wei W."/>
            <person name="Wang X."/>
            <person name="Wang C."/>
            <person name="Huo Q."/>
            <person name="Li W."/>
            <person name="Guo W."/>
            <person name="Chen H."/>
            <person name="Chen S."/>
            <person name="Zhou L."/>
            <person name="Zhou L."/>
            <person name="Ni X."/>
            <person name="Tian J."/>
            <person name="Zhou Y."/>
            <person name="Sheng Y."/>
            <person name="Liu T."/>
            <person name="Pan Y."/>
            <person name="Xia L."/>
            <person name="Li J."/>
            <person name="Zhao F."/>
            <person name="Cao W."/>
        </authorList>
    </citation>
    <scope>NUCLEOTIDE SEQUENCE</scope>
    <source>
        <strain evidence="3">Rsan-2018</strain>
        <tissue evidence="3">Larvae</tissue>
    </source>
</reference>
<feature type="chain" id="PRO_5039548955" evidence="2">
    <location>
        <begin position="36"/>
        <end position="422"/>
    </location>
</feature>
<evidence type="ECO:0000313" key="4">
    <source>
        <dbReference type="Proteomes" id="UP000821837"/>
    </source>
</evidence>
<feature type="compositionally biased region" description="Basic and acidic residues" evidence="1">
    <location>
        <begin position="228"/>
        <end position="249"/>
    </location>
</feature>
<name>A0A9D4PRW3_RHISA</name>
<accession>A0A9D4PRW3</accession>
<evidence type="ECO:0000256" key="2">
    <source>
        <dbReference type="SAM" id="SignalP"/>
    </source>
</evidence>
<feature type="signal peptide" evidence="2">
    <location>
        <begin position="1"/>
        <end position="35"/>
    </location>
</feature>
<evidence type="ECO:0000313" key="3">
    <source>
        <dbReference type="EMBL" id="KAH7951987.1"/>
    </source>
</evidence>
<protein>
    <submittedName>
        <fullName evidence="3">Uncharacterized protein</fullName>
    </submittedName>
</protein>
<feature type="region of interest" description="Disordered" evidence="1">
    <location>
        <begin position="200"/>
        <end position="422"/>
    </location>
</feature>
<sequence length="422" mass="43984">MGNGPERVLRFGAATSVLLLLLLSGLVLLADDVRAAGLLEGRQVDSQFWQGVLNKTAEGSADQAFSMVLAKVSDDLAGAMDRINEFLDGVRRNVTSVIQEGVKQNPRLLTGDYGRARNKMGARTLLLLAILASAAALASCAAQDGGEAVRHSVTKRGILESIASGARSLRDGAAEFFDRSWSGIKAAFKDFMNWLRGTPSPDEVFRPATPPASGKSYDDEPESGFGFEHPHHAEPCPDSKGHPTAERTTRSSTETGTLSKSTGPASTTTEEASSEEESETTSGVSEPSSSVTPPASSVVTTTRAPSLATTTEAPSTAAETVGPRIAGGDLGAPPITETQGSTDAPQTTSVTTSSETVSVSATRDYAAPTATDKTPAPSIDSTSSPTLPPEDPSENDIDAQPSSKEPPPSRRREPGFVISDGR</sequence>
<keyword evidence="4" id="KW-1185">Reference proteome</keyword>
<feature type="compositionally biased region" description="Low complexity" evidence="1">
    <location>
        <begin position="347"/>
        <end position="377"/>
    </location>
</feature>
<dbReference type="Proteomes" id="UP000821837">
    <property type="component" value="Chromosome 5"/>
</dbReference>
<proteinExistence type="predicted"/>
<evidence type="ECO:0000256" key="1">
    <source>
        <dbReference type="SAM" id="MobiDB-lite"/>
    </source>
</evidence>
<dbReference type="AlphaFoldDB" id="A0A9D4PRW3"/>
<feature type="compositionally biased region" description="Low complexity" evidence="1">
    <location>
        <begin position="280"/>
        <end position="320"/>
    </location>
</feature>
<dbReference type="EMBL" id="JABSTV010001251">
    <property type="protein sequence ID" value="KAH7951987.1"/>
    <property type="molecule type" value="Genomic_DNA"/>
</dbReference>
<feature type="compositionally biased region" description="Low complexity" evidence="1">
    <location>
        <begin position="250"/>
        <end position="271"/>
    </location>
</feature>
<dbReference type="VEuPathDB" id="VectorBase:RSAN_058124"/>
<comment type="caution">
    <text evidence="3">The sequence shown here is derived from an EMBL/GenBank/DDBJ whole genome shotgun (WGS) entry which is preliminary data.</text>
</comment>
<organism evidence="3 4">
    <name type="scientific">Rhipicephalus sanguineus</name>
    <name type="common">Brown dog tick</name>
    <name type="synonym">Ixodes sanguineus</name>
    <dbReference type="NCBI Taxonomy" id="34632"/>
    <lineage>
        <taxon>Eukaryota</taxon>
        <taxon>Metazoa</taxon>
        <taxon>Ecdysozoa</taxon>
        <taxon>Arthropoda</taxon>
        <taxon>Chelicerata</taxon>
        <taxon>Arachnida</taxon>
        <taxon>Acari</taxon>
        <taxon>Parasitiformes</taxon>
        <taxon>Ixodida</taxon>
        <taxon>Ixodoidea</taxon>
        <taxon>Ixodidae</taxon>
        <taxon>Rhipicephalinae</taxon>
        <taxon>Rhipicephalus</taxon>
        <taxon>Rhipicephalus</taxon>
    </lineage>
</organism>
<dbReference type="VEuPathDB" id="VectorBase:RSAN_038284"/>
<gene>
    <name evidence="3" type="ORF">HPB52_016414</name>
</gene>
<reference evidence="3" key="1">
    <citation type="journal article" date="2020" name="Cell">
        <title>Large-Scale Comparative Analyses of Tick Genomes Elucidate Their Genetic Diversity and Vector Capacities.</title>
        <authorList>
            <consortium name="Tick Genome and Microbiome Consortium (TIGMIC)"/>
            <person name="Jia N."/>
            <person name="Wang J."/>
            <person name="Shi W."/>
            <person name="Du L."/>
            <person name="Sun Y."/>
            <person name="Zhan W."/>
            <person name="Jiang J.F."/>
            <person name="Wang Q."/>
            <person name="Zhang B."/>
            <person name="Ji P."/>
            <person name="Bell-Sakyi L."/>
            <person name="Cui X.M."/>
            <person name="Yuan T.T."/>
            <person name="Jiang B.G."/>
            <person name="Yang W.F."/>
            <person name="Lam T.T."/>
            <person name="Chang Q.C."/>
            <person name="Ding S.J."/>
            <person name="Wang X.J."/>
            <person name="Zhu J.G."/>
            <person name="Ruan X.D."/>
            <person name="Zhao L."/>
            <person name="Wei J.T."/>
            <person name="Ye R.Z."/>
            <person name="Que T.C."/>
            <person name="Du C.H."/>
            <person name="Zhou Y.H."/>
            <person name="Cheng J.X."/>
            <person name="Dai P.F."/>
            <person name="Guo W.B."/>
            <person name="Han X.H."/>
            <person name="Huang E.J."/>
            <person name="Li L.F."/>
            <person name="Wei W."/>
            <person name="Gao Y.C."/>
            <person name="Liu J.Z."/>
            <person name="Shao H.Z."/>
            <person name="Wang X."/>
            <person name="Wang C.C."/>
            <person name="Yang T.C."/>
            <person name="Huo Q.B."/>
            <person name="Li W."/>
            <person name="Chen H.Y."/>
            <person name="Chen S.E."/>
            <person name="Zhou L.G."/>
            <person name="Ni X.B."/>
            <person name="Tian J.H."/>
            <person name="Sheng Y."/>
            <person name="Liu T."/>
            <person name="Pan Y.S."/>
            <person name="Xia L.Y."/>
            <person name="Li J."/>
            <person name="Zhao F."/>
            <person name="Cao W.C."/>
        </authorList>
    </citation>
    <scope>NUCLEOTIDE SEQUENCE</scope>
    <source>
        <strain evidence="3">Rsan-2018</strain>
    </source>
</reference>
<keyword evidence="2" id="KW-0732">Signal</keyword>
<feature type="compositionally biased region" description="Polar residues" evidence="1">
    <location>
        <begin position="336"/>
        <end position="346"/>
    </location>
</feature>